<keyword evidence="3" id="KW-1185">Reference proteome</keyword>
<comment type="caution">
    <text evidence="2">The sequence shown here is derived from an EMBL/GenBank/DDBJ whole genome shotgun (WGS) entry which is preliminary data.</text>
</comment>
<feature type="compositionally biased region" description="Polar residues" evidence="1">
    <location>
        <begin position="818"/>
        <end position="831"/>
    </location>
</feature>
<evidence type="ECO:0000313" key="2">
    <source>
        <dbReference type="EMBL" id="RSL91175.1"/>
    </source>
</evidence>
<accession>A0A428SN32</accession>
<name>A0A428SN32_9HYPO</name>
<dbReference type="Proteomes" id="UP000287972">
    <property type="component" value="Unassembled WGS sequence"/>
</dbReference>
<evidence type="ECO:0000313" key="3">
    <source>
        <dbReference type="Proteomes" id="UP000287972"/>
    </source>
</evidence>
<protein>
    <submittedName>
        <fullName evidence="2">Uncharacterized protein</fullName>
    </submittedName>
</protein>
<sequence length="854" mass="95027">MDAPYRYLTLRHEEGLINGTLPDLLPGEAVFQSHSLPPLQGGLHTMNVSQELDAPPAPKEDKWRVKPTGTDLSRDFGVIAPHYRLPASSLESVFPKVGDGAPPKTLPHVVLKDPHFPWKWAARKMGTTANVDEQRGCIPWVALITFTAEELQLDPTTLESITRFPGVEANENLGFDLPVARINDMKSKMREEGSVTNLMMSPDAREAKDNTAAICIPVELFRQLFADENGICHVDQFQYLSHVREVVTDGMASSVDGESSLYSIILSHRTGPLDTTVPMPMFAHLVSIENIENLAMTTVKPHVLMTSLYSWSYTSLPAGSSNGLTGLRIFGKSSLQLLHSTPVQRTSKSKVTESRTSMERVIAKRQEDGYTVVRSRTVTGEQTAAIYRGPLVPTPAEYNTSPQSNFGSDLQILDPELSLMDLSYSSAWQLGRTLGMGDPAFTTALSRIRVHIQRKAADGAKKDVDRHLGTYKSRDDVVAGIGRLLSGLGDINDRPSAKQSWASSKNRWKRESAPEALSEKVTRYNGQEVPDNTDFRKVYNWVLDKLHLAHIPAHYLIPEPSYLPLESLRFFYIDENWTRAMVDGALSLANHSADEPDHDYARTALKTSIDACLATPREKLGYCQQMPKYGFLLRSQVLMQFPDLKVKATFAKENTAGEDGSMPKAPILVQRMLESDIMLCLFDRSAPELDSVEFILPPHQQTFAVGEDITPSELKVAFRKTFPTRGPSTEWLSRQDVIPRETFSAPSCPVFDWPTRTLKAKEYAAMVFKHLQDMGRETPSFFHEIAPTSALLALQLNEPPQTLKIAVKPDDDPEKDASNTLFSKPQHNQDGPWSYGTLSLSELPIAPEPPILPN</sequence>
<proteinExistence type="predicted"/>
<feature type="region of interest" description="Disordered" evidence="1">
    <location>
        <begin position="495"/>
        <end position="514"/>
    </location>
</feature>
<evidence type="ECO:0000256" key="1">
    <source>
        <dbReference type="SAM" id="MobiDB-lite"/>
    </source>
</evidence>
<gene>
    <name evidence="2" type="ORF">CEP51_000368</name>
</gene>
<organism evidence="2 3">
    <name type="scientific">Fusarium floridanum</name>
    <dbReference type="NCBI Taxonomy" id="1325733"/>
    <lineage>
        <taxon>Eukaryota</taxon>
        <taxon>Fungi</taxon>
        <taxon>Dikarya</taxon>
        <taxon>Ascomycota</taxon>
        <taxon>Pezizomycotina</taxon>
        <taxon>Sordariomycetes</taxon>
        <taxon>Hypocreomycetidae</taxon>
        <taxon>Hypocreales</taxon>
        <taxon>Nectriaceae</taxon>
        <taxon>Fusarium</taxon>
        <taxon>Fusarium solani species complex</taxon>
    </lineage>
</organism>
<dbReference type="AlphaFoldDB" id="A0A428SN32"/>
<dbReference type="EMBL" id="NKCL01000004">
    <property type="protein sequence ID" value="RSL91175.1"/>
    <property type="molecule type" value="Genomic_DNA"/>
</dbReference>
<feature type="region of interest" description="Disordered" evidence="1">
    <location>
        <begin position="807"/>
        <end position="854"/>
    </location>
</feature>
<reference evidence="2 3" key="1">
    <citation type="submission" date="2017-06" db="EMBL/GenBank/DDBJ databases">
        <title>Comparative genomic analysis of Ambrosia Fusariam Clade fungi.</title>
        <authorList>
            <person name="Stajich J.E."/>
            <person name="Carrillo J."/>
            <person name="Kijimoto T."/>
            <person name="Eskalen A."/>
            <person name="O'Donnell K."/>
            <person name="Kasson M."/>
        </authorList>
    </citation>
    <scope>NUCLEOTIDE SEQUENCE [LARGE SCALE GENOMIC DNA]</scope>
    <source>
        <strain evidence="2 3">NRRL62606</strain>
    </source>
</reference>